<feature type="compositionally biased region" description="Basic and acidic residues" evidence="1">
    <location>
        <begin position="30"/>
        <end position="39"/>
    </location>
</feature>
<feature type="region of interest" description="Disordered" evidence="1">
    <location>
        <begin position="215"/>
        <end position="250"/>
    </location>
</feature>
<dbReference type="EMBL" id="QJNU01000103">
    <property type="protein sequence ID" value="RYP07207.1"/>
    <property type="molecule type" value="Genomic_DNA"/>
</dbReference>
<evidence type="ECO:0000313" key="2">
    <source>
        <dbReference type="EMBL" id="RYP07207.1"/>
    </source>
</evidence>
<dbReference type="AlphaFoldDB" id="A0A4Q4TMX9"/>
<organism evidence="2 3">
    <name type="scientific">Monosporascus ibericus</name>
    <dbReference type="NCBI Taxonomy" id="155417"/>
    <lineage>
        <taxon>Eukaryota</taxon>
        <taxon>Fungi</taxon>
        <taxon>Dikarya</taxon>
        <taxon>Ascomycota</taxon>
        <taxon>Pezizomycotina</taxon>
        <taxon>Sordariomycetes</taxon>
        <taxon>Xylariomycetidae</taxon>
        <taxon>Xylariales</taxon>
        <taxon>Xylariales incertae sedis</taxon>
        <taxon>Monosporascus</taxon>
    </lineage>
</organism>
<dbReference type="Proteomes" id="UP000293360">
    <property type="component" value="Unassembled WGS sequence"/>
</dbReference>
<comment type="caution">
    <text evidence="2">The sequence shown here is derived from an EMBL/GenBank/DDBJ whole genome shotgun (WGS) entry which is preliminary data.</text>
</comment>
<reference evidence="2 3" key="1">
    <citation type="submission" date="2018-06" db="EMBL/GenBank/DDBJ databases">
        <title>Complete Genomes of Monosporascus.</title>
        <authorList>
            <person name="Robinson A.J."/>
            <person name="Natvig D.O."/>
        </authorList>
    </citation>
    <scope>NUCLEOTIDE SEQUENCE [LARGE SCALE GENOMIC DNA]</scope>
    <source>
        <strain evidence="2 3">CBS 110550</strain>
    </source>
</reference>
<proteinExistence type="predicted"/>
<gene>
    <name evidence="2" type="ORF">DL764_002653</name>
</gene>
<protein>
    <submittedName>
        <fullName evidence="2">Uncharacterized protein</fullName>
    </submittedName>
</protein>
<dbReference type="OrthoDB" id="4769191at2759"/>
<keyword evidence="3" id="KW-1185">Reference proteome</keyword>
<feature type="compositionally biased region" description="Low complexity" evidence="1">
    <location>
        <begin position="77"/>
        <end position="98"/>
    </location>
</feature>
<evidence type="ECO:0000313" key="3">
    <source>
        <dbReference type="Proteomes" id="UP000293360"/>
    </source>
</evidence>
<feature type="region of interest" description="Disordered" evidence="1">
    <location>
        <begin position="1"/>
        <end position="114"/>
    </location>
</feature>
<feature type="compositionally biased region" description="Polar residues" evidence="1">
    <location>
        <begin position="57"/>
        <end position="67"/>
    </location>
</feature>
<feature type="compositionally biased region" description="Polar residues" evidence="1">
    <location>
        <begin position="228"/>
        <end position="239"/>
    </location>
</feature>
<accession>A0A4Q4TMX9</accession>
<name>A0A4Q4TMX9_9PEZI</name>
<sequence length="250" mass="26745">MPDKYQKCASKPSRRNHRRGSSSAGPQQPDHAHRQERQHPPNIDGCDSESEMDSETNRYNGTTSHIPSSDGYDPNNGGVVSHSGTHSSGSTLHHYSSSQRNDYPLPYDRSSGNPYSDAWGSFATYGAVNYGDPSFTVGRETTPTDGFHSASPSRVDGQYASSWAQDLRANDSSGEGLNIADPYGYSASRNVPYPSLGPYVGNEDPVPTDAFARVGINQPAQATADHSPPSSVHANNGSAQGVAEPNAEHH</sequence>
<evidence type="ECO:0000256" key="1">
    <source>
        <dbReference type="SAM" id="MobiDB-lite"/>
    </source>
</evidence>